<name>A0A1J0VZI1_9NOCA</name>
<dbReference type="Pfam" id="PF02575">
    <property type="entry name" value="YbaB_DNA_bd"/>
    <property type="match status" value="1"/>
</dbReference>
<dbReference type="AlphaFoldDB" id="A0A1J0VZI1"/>
<feature type="region of interest" description="Disordered" evidence="1">
    <location>
        <begin position="240"/>
        <end position="262"/>
    </location>
</feature>
<dbReference type="InterPro" id="IPR004401">
    <property type="entry name" value="YbaB/EbfC"/>
</dbReference>
<evidence type="ECO:0008006" key="4">
    <source>
        <dbReference type="Google" id="ProtNLM"/>
    </source>
</evidence>
<dbReference type="InterPro" id="IPR036894">
    <property type="entry name" value="YbaB-like_sf"/>
</dbReference>
<evidence type="ECO:0000313" key="3">
    <source>
        <dbReference type="Proteomes" id="UP000183810"/>
    </source>
</evidence>
<keyword evidence="3" id="KW-1185">Reference proteome</keyword>
<proteinExistence type="predicted"/>
<gene>
    <name evidence="2" type="ORF">BOX37_29695</name>
</gene>
<evidence type="ECO:0000256" key="1">
    <source>
        <dbReference type="SAM" id="MobiDB-lite"/>
    </source>
</evidence>
<dbReference type="GO" id="GO:0003677">
    <property type="term" value="F:DNA binding"/>
    <property type="evidence" value="ECO:0007669"/>
    <property type="project" value="InterPro"/>
</dbReference>
<dbReference type="SUPFAM" id="SSF82607">
    <property type="entry name" value="YbaB-like"/>
    <property type="match status" value="1"/>
</dbReference>
<evidence type="ECO:0000313" key="2">
    <source>
        <dbReference type="EMBL" id="APE37413.1"/>
    </source>
</evidence>
<dbReference type="EMBL" id="CP018082">
    <property type="protein sequence ID" value="APE37413.1"/>
    <property type="molecule type" value="Genomic_DNA"/>
</dbReference>
<reference evidence="2" key="1">
    <citation type="submission" date="2016-11" db="EMBL/GenBank/DDBJ databases">
        <authorList>
            <person name="Jaros S."/>
            <person name="Januszkiewicz K."/>
            <person name="Wedrychowicz H."/>
        </authorList>
    </citation>
    <scope>NUCLEOTIDE SEQUENCE [LARGE SCALE GENOMIC DNA]</scope>
    <source>
        <strain evidence="2">Y48</strain>
    </source>
</reference>
<feature type="region of interest" description="Disordered" evidence="1">
    <location>
        <begin position="1"/>
        <end position="21"/>
    </location>
</feature>
<organism evidence="2 3">
    <name type="scientific">Nocardia mangyaensis</name>
    <dbReference type="NCBI Taxonomy" id="2213200"/>
    <lineage>
        <taxon>Bacteria</taxon>
        <taxon>Bacillati</taxon>
        <taxon>Actinomycetota</taxon>
        <taxon>Actinomycetes</taxon>
        <taxon>Mycobacteriales</taxon>
        <taxon>Nocardiaceae</taxon>
        <taxon>Nocardia</taxon>
    </lineage>
</organism>
<protein>
    <recommendedName>
        <fullName evidence="4">YbaB/EbfC DNA-binding family protein</fullName>
    </recommendedName>
</protein>
<accession>A0A1J0VZI1</accession>
<dbReference type="KEGG" id="nsl:BOX37_29695"/>
<sequence length="262" mass="28562">MRSMGIEPRSKPACGAGTRVERKPTLGAPCLSRLARRTTRRKFDLYDDRSLTKGLKMTEELAAKFSRVRHAVNQIRGRVDTGGVTVEADGSGRLTALSLTPEALAYGPQVLADLLLRAHQHATEDAAGRANDAMAELYDDPVVSRLAAMTDSELTADRRQVGNAPTISQPQPSQYSPPPPNSQPQLTYAPPATRQYAVPSMPAAEASAEYDAAAATVPQDSAQWAAYRIAQSRAARARAEAEALRNQSDEWDAEDTRNRKYW</sequence>
<dbReference type="Proteomes" id="UP000183810">
    <property type="component" value="Chromosome"/>
</dbReference>
<dbReference type="Gene3D" id="3.30.1310.10">
    <property type="entry name" value="Nucleoid-associated protein YbaB-like domain"/>
    <property type="match status" value="1"/>
</dbReference>
<feature type="region of interest" description="Disordered" evidence="1">
    <location>
        <begin position="154"/>
        <end position="188"/>
    </location>
</feature>